<organism evidence="1">
    <name type="scientific">Rhizophora mucronata</name>
    <name type="common">Asiatic mangrove</name>
    <dbReference type="NCBI Taxonomy" id="61149"/>
    <lineage>
        <taxon>Eukaryota</taxon>
        <taxon>Viridiplantae</taxon>
        <taxon>Streptophyta</taxon>
        <taxon>Embryophyta</taxon>
        <taxon>Tracheophyta</taxon>
        <taxon>Spermatophyta</taxon>
        <taxon>Magnoliopsida</taxon>
        <taxon>eudicotyledons</taxon>
        <taxon>Gunneridae</taxon>
        <taxon>Pentapetalae</taxon>
        <taxon>rosids</taxon>
        <taxon>fabids</taxon>
        <taxon>Malpighiales</taxon>
        <taxon>Rhizophoraceae</taxon>
        <taxon>Rhizophora</taxon>
    </lineage>
</organism>
<name>A0A2P2NW89_RHIMU</name>
<proteinExistence type="predicted"/>
<protein>
    <submittedName>
        <fullName evidence="1">Uncharacterized protein</fullName>
    </submittedName>
</protein>
<dbReference type="EMBL" id="GGEC01066314">
    <property type="protein sequence ID" value="MBX46798.1"/>
    <property type="molecule type" value="Transcribed_RNA"/>
</dbReference>
<accession>A0A2P2NW89</accession>
<sequence>MESISVISGKFLKARNSPLVITTKYSAVEENGKTGKKRNNHSLQQ</sequence>
<dbReference type="AlphaFoldDB" id="A0A2P2NW89"/>
<reference evidence="1" key="1">
    <citation type="submission" date="2018-02" db="EMBL/GenBank/DDBJ databases">
        <title>Rhizophora mucronata_Transcriptome.</title>
        <authorList>
            <person name="Meera S.P."/>
            <person name="Sreeshan A."/>
            <person name="Augustine A."/>
        </authorList>
    </citation>
    <scope>NUCLEOTIDE SEQUENCE</scope>
    <source>
        <tissue evidence="1">Leaf</tissue>
    </source>
</reference>
<evidence type="ECO:0000313" key="1">
    <source>
        <dbReference type="EMBL" id="MBX46798.1"/>
    </source>
</evidence>